<gene>
    <name evidence="1" type="ORF">Cgig2_030970</name>
</gene>
<proteinExistence type="predicted"/>
<accession>A0A9Q1QL78</accession>
<dbReference type="Proteomes" id="UP001153076">
    <property type="component" value="Unassembled WGS sequence"/>
</dbReference>
<comment type="caution">
    <text evidence="1">The sequence shown here is derived from an EMBL/GenBank/DDBJ whole genome shotgun (WGS) entry which is preliminary data.</text>
</comment>
<reference evidence="1" key="1">
    <citation type="submission" date="2022-04" db="EMBL/GenBank/DDBJ databases">
        <title>Carnegiea gigantea Genome sequencing and assembly v2.</title>
        <authorList>
            <person name="Copetti D."/>
            <person name="Sanderson M.J."/>
            <person name="Burquez A."/>
            <person name="Wojciechowski M.F."/>
        </authorList>
    </citation>
    <scope>NUCLEOTIDE SEQUENCE</scope>
    <source>
        <strain evidence="1">SGP5-SGP5p</strain>
        <tissue evidence="1">Aerial part</tissue>
    </source>
</reference>
<dbReference type="EMBL" id="JAKOGI010000104">
    <property type="protein sequence ID" value="KAJ8444150.1"/>
    <property type="molecule type" value="Genomic_DNA"/>
</dbReference>
<evidence type="ECO:0000313" key="2">
    <source>
        <dbReference type="Proteomes" id="UP001153076"/>
    </source>
</evidence>
<evidence type="ECO:0000313" key="1">
    <source>
        <dbReference type="EMBL" id="KAJ8444150.1"/>
    </source>
</evidence>
<name>A0A9Q1QL78_9CARY</name>
<organism evidence="1 2">
    <name type="scientific">Carnegiea gigantea</name>
    <dbReference type="NCBI Taxonomy" id="171969"/>
    <lineage>
        <taxon>Eukaryota</taxon>
        <taxon>Viridiplantae</taxon>
        <taxon>Streptophyta</taxon>
        <taxon>Embryophyta</taxon>
        <taxon>Tracheophyta</taxon>
        <taxon>Spermatophyta</taxon>
        <taxon>Magnoliopsida</taxon>
        <taxon>eudicotyledons</taxon>
        <taxon>Gunneridae</taxon>
        <taxon>Pentapetalae</taxon>
        <taxon>Caryophyllales</taxon>
        <taxon>Cactineae</taxon>
        <taxon>Cactaceae</taxon>
        <taxon>Cactoideae</taxon>
        <taxon>Echinocereeae</taxon>
        <taxon>Carnegiea</taxon>
    </lineage>
</organism>
<keyword evidence="2" id="KW-1185">Reference proteome</keyword>
<protein>
    <submittedName>
        <fullName evidence="1">Uncharacterized protein</fullName>
    </submittedName>
</protein>
<dbReference type="AlphaFoldDB" id="A0A9Q1QL78"/>
<sequence length="257" mass="29378">MLPKPNSTDSINTKTLELIYLLMTGKPVNFAQCILGAMSKVSSIRHPAPLPYATLLTFVVTHFGVCLTNKIKETKPMPIITLASLKLIQFFKTESGEWKFVDDMTQEELVSVSKMFGQHVKPRLTSPQITCPPSLLDHILTLDENVHELQETVDKLEYIMVQHTNVLDGIAHNQAIIYNQSLMYGRWDPDYVQCEEEHYYIGKGLFPRLRLDQATAIIMESGLEEFWNRLKLTKAKEEVVVFEEEVPPEKAEEIELV</sequence>